<keyword evidence="2" id="KW-1185">Reference proteome</keyword>
<reference evidence="2" key="1">
    <citation type="journal article" date="2019" name="Int. J. Syst. Evol. Microbiol.">
        <title>The Global Catalogue of Microorganisms (GCM) 10K type strain sequencing project: providing services to taxonomists for standard genome sequencing and annotation.</title>
        <authorList>
            <consortium name="The Broad Institute Genomics Platform"/>
            <consortium name="The Broad Institute Genome Sequencing Center for Infectious Disease"/>
            <person name="Wu L."/>
            <person name="Ma J."/>
        </authorList>
    </citation>
    <scope>NUCLEOTIDE SEQUENCE [LARGE SCALE GENOMIC DNA]</scope>
    <source>
        <strain evidence="2">JCM 6833</strain>
    </source>
</reference>
<protein>
    <recommendedName>
        <fullName evidence="3">Luciferase-like domain-containing protein</fullName>
    </recommendedName>
</protein>
<evidence type="ECO:0000313" key="2">
    <source>
        <dbReference type="Proteomes" id="UP001501509"/>
    </source>
</evidence>
<evidence type="ECO:0008006" key="3">
    <source>
        <dbReference type="Google" id="ProtNLM"/>
    </source>
</evidence>
<organism evidence="1 2">
    <name type="scientific">Actinomadura fulvescens</name>
    <dbReference type="NCBI Taxonomy" id="46160"/>
    <lineage>
        <taxon>Bacteria</taxon>
        <taxon>Bacillati</taxon>
        <taxon>Actinomycetota</taxon>
        <taxon>Actinomycetes</taxon>
        <taxon>Streptosporangiales</taxon>
        <taxon>Thermomonosporaceae</taxon>
        <taxon>Actinomadura</taxon>
    </lineage>
</organism>
<accession>A0ABP6DDC0</accession>
<name>A0ABP6DDC0_9ACTN</name>
<evidence type="ECO:0000313" key="1">
    <source>
        <dbReference type="EMBL" id="GAA2636861.1"/>
    </source>
</evidence>
<dbReference type="EMBL" id="BAAATD010000021">
    <property type="protein sequence ID" value="GAA2636861.1"/>
    <property type="molecule type" value="Genomic_DNA"/>
</dbReference>
<proteinExistence type="predicted"/>
<comment type="caution">
    <text evidence="1">The sequence shown here is derived from an EMBL/GenBank/DDBJ whole genome shotgun (WGS) entry which is preliminary data.</text>
</comment>
<gene>
    <name evidence="1" type="ORF">GCM10010411_90240</name>
</gene>
<sequence length="124" mass="13359">MTSRPKISPAHDRKILQGAPTHLRTPSSDSLTGDGFITTAVNWDDTRTQINWYRDAGGTGTVVVNTIPLLPGAEISETAFVEAALDGLERSRALGADETHIVLNLRPLTADEQVELLEALAARL</sequence>
<dbReference type="Proteomes" id="UP001501509">
    <property type="component" value="Unassembled WGS sequence"/>
</dbReference>